<gene>
    <name evidence="1" type="ORF">SAMN02745225_01802</name>
</gene>
<reference evidence="2" key="1">
    <citation type="submission" date="2016-11" db="EMBL/GenBank/DDBJ databases">
        <authorList>
            <person name="Varghese N."/>
            <person name="Submissions S."/>
        </authorList>
    </citation>
    <scope>NUCLEOTIDE SEQUENCE [LARGE SCALE GENOMIC DNA]</scope>
    <source>
        <strain evidence="2">DSM 19514</strain>
    </source>
</reference>
<name>A0A1M4WVT9_9ACTN</name>
<accession>A0A1M4WVT9</accession>
<dbReference type="AlphaFoldDB" id="A0A1M4WVT9"/>
<organism evidence="1 2">
    <name type="scientific">Ferrithrix thermotolerans DSM 19514</name>
    <dbReference type="NCBI Taxonomy" id="1121881"/>
    <lineage>
        <taxon>Bacteria</taxon>
        <taxon>Bacillati</taxon>
        <taxon>Actinomycetota</taxon>
        <taxon>Acidimicrobiia</taxon>
        <taxon>Acidimicrobiales</taxon>
        <taxon>Acidimicrobiaceae</taxon>
        <taxon>Ferrithrix</taxon>
    </lineage>
</organism>
<keyword evidence="2" id="KW-1185">Reference proteome</keyword>
<dbReference type="EMBL" id="FQUL01000030">
    <property type="protein sequence ID" value="SHE85349.1"/>
    <property type="molecule type" value="Genomic_DNA"/>
</dbReference>
<proteinExistence type="predicted"/>
<evidence type="ECO:0000313" key="2">
    <source>
        <dbReference type="Proteomes" id="UP000184295"/>
    </source>
</evidence>
<dbReference type="Proteomes" id="UP000184295">
    <property type="component" value="Unassembled WGS sequence"/>
</dbReference>
<protein>
    <submittedName>
        <fullName evidence="1">Uncharacterized protein</fullName>
    </submittedName>
</protein>
<evidence type="ECO:0000313" key="1">
    <source>
        <dbReference type="EMBL" id="SHE85349.1"/>
    </source>
</evidence>
<sequence length="231" mass="25440">MYATLVFTSEVINIVEHMFYNIEMSSSSQTLKKTISKDDFVYKDRSVLKLPFASTSLRRGDTVVVRGSEGSGVLSFLCDLLDAIGSDVNWRVGVNLRDLGVKGLLQGSRYTAEMFFVNCATDVAPRCIHTLLDAFELVVIDGSFSTQVATRLSAKARQRNAILLVLERSYLYTSRTVQNGWMGKADLVVTALSSGFQINQSQTLESVVRKSPLLKVRSHGVDSIGTLARVS</sequence>
<dbReference type="STRING" id="1121881.SAMN02745225_01802"/>